<dbReference type="GO" id="GO:0050661">
    <property type="term" value="F:NADP binding"/>
    <property type="evidence" value="ECO:0007669"/>
    <property type="project" value="TreeGrafter"/>
</dbReference>
<dbReference type="Pfam" id="PF08546">
    <property type="entry name" value="ApbA_C"/>
    <property type="match status" value="1"/>
</dbReference>
<dbReference type="Proteomes" id="UP000318422">
    <property type="component" value="Unassembled WGS sequence"/>
</dbReference>
<evidence type="ECO:0000256" key="4">
    <source>
        <dbReference type="ARBA" id="ARBA00019465"/>
    </source>
</evidence>
<dbReference type="OrthoDB" id="8555723at2"/>
<dbReference type="InterPro" id="IPR050838">
    <property type="entry name" value="Ketopantoate_reductase"/>
</dbReference>
<dbReference type="UniPathway" id="UPA00028">
    <property type="reaction ID" value="UER00004"/>
</dbReference>
<dbReference type="InterPro" id="IPR013328">
    <property type="entry name" value="6PGD_dom2"/>
</dbReference>
<evidence type="ECO:0000256" key="6">
    <source>
        <dbReference type="ARBA" id="ARBA00022857"/>
    </source>
</evidence>
<proteinExistence type="inferred from homology"/>
<evidence type="ECO:0000256" key="8">
    <source>
        <dbReference type="ARBA" id="ARBA00032024"/>
    </source>
</evidence>
<dbReference type="EC" id="1.1.1.169" evidence="3 10"/>
<comment type="pathway">
    <text evidence="1 10">Cofactor biosynthesis; (R)-pantothenate biosynthesis; (R)-pantoate from 3-methyl-2-oxobutanoate: step 2/2.</text>
</comment>
<dbReference type="PANTHER" id="PTHR43765:SF2">
    <property type="entry name" value="2-DEHYDROPANTOATE 2-REDUCTASE"/>
    <property type="match status" value="1"/>
</dbReference>
<comment type="function">
    <text evidence="10">Catalyzes the NADPH-dependent reduction of ketopantoate into pantoic acid.</text>
</comment>
<dbReference type="InterPro" id="IPR008927">
    <property type="entry name" value="6-PGluconate_DH-like_C_sf"/>
</dbReference>
<evidence type="ECO:0000256" key="11">
    <source>
        <dbReference type="SAM" id="Phobius"/>
    </source>
</evidence>
<dbReference type="GO" id="GO:0015940">
    <property type="term" value="P:pantothenate biosynthetic process"/>
    <property type="evidence" value="ECO:0007669"/>
    <property type="project" value="UniProtKB-UniPathway"/>
</dbReference>
<keyword evidence="5 10" id="KW-0566">Pantothenate biosynthesis</keyword>
<evidence type="ECO:0000256" key="7">
    <source>
        <dbReference type="ARBA" id="ARBA00023002"/>
    </source>
</evidence>
<evidence type="ECO:0000256" key="10">
    <source>
        <dbReference type="RuleBase" id="RU362068"/>
    </source>
</evidence>
<evidence type="ECO:0000259" key="12">
    <source>
        <dbReference type="Pfam" id="PF02558"/>
    </source>
</evidence>
<dbReference type="GO" id="GO:0005737">
    <property type="term" value="C:cytoplasm"/>
    <property type="evidence" value="ECO:0007669"/>
    <property type="project" value="TreeGrafter"/>
</dbReference>
<sequence>MLPDTKAAPRYPLVIVGAGALGLNFAARLAAVGPVALIARSEARAAELRAGVQVGDAIFRPQAFGPDSLPAADWVIVLVKTYDTAAAAHTALALRPRGVVSLQNGLVDDVLRGVCGSVPVGQGITTEGAFRDGAGVQPAGAGETLLPPGFEAVAARLQEAAIAARVEPQIAAARLAKLLMNVVINPLAAIFRVPNGAVLEPPQRPLFDALLAEAWPVLRAEGLALDEAAARERVIAVARATGANRASMLQDVLAGRRTEIDAITGSLLALAERQGTELPTHRAVFALVRVIEAAGRA</sequence>
<dbReference type="InterPro" id="IPR036291">
    <property type="entry name" value="NAD(P)-bd_dom_sf"/>
</dbReference>
<evidence type="ECO:0000256" key="9">
    <source>
        <dbReference type="ARBA" id="ARBA00048793"/>
    </source>
</evidence>
<comment type="caution">
    <text evidence="14">The sequence shown here is derived from an EMBL/GenBank/DDBJ whole genome shotgun (WGS) entry which is preliminary data.</text>
</comment>
<evidence type="ECO:0000259" key="13">
    <source>
        <dbReference type="Pfam" id="PF08546"/>
    </source>
</evidence>
<dbReference type="Gene3D" id="1.10.1040.10">
    <property type="entry name" value="N-(1-d-carboxylethyl)-l-norvaline Dehydrogenase, domain 2"/>
    <property type="match status" value="1"/>
</dbReference>
<organism evidence="14 15">
    <name type="scientific">Zoogloea ramigera</name>
    <dbReference type="NCBI Taxonomy" id="350"/>
    <lineage>
        <taxon>Bacteria</taxon>
        <taxon>Pseudomonadati</taxon>
        <taxon>Pseudomonadota</taxon>
        <taxon>Betaproteobacteria</taxon>
        <taxon>Rhodocyclales</taxon>
        <taxon>Zoogloeaceae</taxon>
        <taxon>Zoogloea</taxon>
    </lineage>
</organism>
<dbReference type="FunFam" id="1.10.1040.10:FF:000017">
    <property type="entry name" value="2-dehydropantoate 2-reductase"/>
    <property type="match status" value="1"/>
</dbReference>
<keyword evidence="11" id="KW-1133">Transmembrane helix</keyword>
<evidence type="ECO:0000256" key="2">
    <source>
        <dbReference type="ARBA" id="ARBA00007870"/>
    </source>
</evidence>
<dbReference type="InterPro" id="IPR013752">
    <property type="entry name" value="KPA_reductase"/>
</dbReference>
<evidence type="ECO:0000256" key="3">
    <source>
        <dbReference type="ARBA" id="ARBA00013014"/>
    </source>
</evidence>
<protein>
    <recommendedName>
        <fullName evidence="4 10">2-dehydropantoate 2-reductase</fullName>
        <ecNumber evidence="3 10">1.1.1.169</ecNumber>
    </recommendedName>
    <alternativeName>
        <fullName evidence="8 10">Ketopantoate reductase</fullName>
    </alternativeName>
</protein>
<dbReference type="AlphaFoldDB" id="A0A4Y4CZ51"/>
<keyword evidence="15" id="KW-1185">Reference proteome</keyword>
<dbReference type="InterPro" id="IPR003710">
    <property type="entry name" value="ApbA"/>
</dbReference>
<evidence type="ECO:0000313" key="15">
    <source>
        <dbReference type="Proteomes" id="UP000318422"/>
    </source>
</evidence>
<dbReference type="RefSeq" id="WP_141352496.1">
    <property type="nucleotide sequence ID" value="NZ_BJNV01000040.1"/>
</dbReference>
<reference evidence="14 15" key="1">
    <citation type="submission" date="2019-06" db="EMBL/GenBank/DDBJ databases">
        <title>Whole genome shotgun sequence of Zoogloea ramigera NBRC 15342.</title>
        <authorList>
            <person name="Hosoyama A."/>
            <person name="Uohara A."/>
            <person name="Ohji S."/>
            <person name="Ichikawa N."/>
        </authorList>
    </citation>
    <scope>NUCLEOTIDE SEQUENCE [LARGE SCALE GENOMIC DNA]</scope>
    <source>
        <strain evidence="14 15">NBRC 15342</strain>
    </source>
</reference>
<dbReference type="SUPFAM" id="SSF51735">
    <property type="entry name" value="NAD(P)-binding Rossmann-fold domains"/>
    <property type="match status" value="1"/>
</dbReference>
<dbReference type="EMBL" id="BJNV01000040">
    <property type="protein sequence ID" value="GEC96317.1"/>
    <property type="molecule type" value="Genomic_DNA"/>
</dbReference>
<evidence type="ECO:0000313" key="14">
    <source>
        <dbReference type="EMBL" id="GEC96317.1"/>
    </source>
</evidence>
<comment type="catalytic activity">
    <reaction evidence="9 10">
        <text>(R)-pantoate + NADP(+) = 2-dehydropantoate + NADPH + H(+)</text>
        <dbReference type="Rhea" id="RHEA:16233"/>
        <dbReference type="ChEBI" id="CHEBI:11561"/>
        <dbReference type="ChEBI" id="CHEBI:15378"/>
        <dbReference type="ChEBI" id="CHEBI:15980"/>
        <dbReference type="ChEBI" id="CHEBI:57783"/>
        <dbReference type="ChEBI" id="CHEBI:58349"/>
        <dbReference type="EC" id="1.1.1.169"/>
    </reaction>
</comment>
<comment type="similarity">
    <text evidence="2 10">Belongs to the ketopantoate reductase family.</text>
</comment>
<accession>A0A4Y4CZ51</accession>
<feature type="transmembrane region" description="Helical" evidence="11">
    <location>
        <begin position="12"/>
        <end position="39"/>
    </location>
</feature>
<evidence type="ECO:0000256" key="1">
    <source>
        <dbReference type="ARBA" id="ARBA00004994"/>
    </source>
</evidence>
<dbReference type="Gene3D" id="3.40.50.720">
    <property type="entry name" value="NAD(P)-binding Rossmann-like Domain"/>
    <property type="match status" value="1"/>
</dbReference>
<dbReference type="NCBIfam" id="TIGR00745">
    <property type="entry name" value="apbA_panE"/>
    <property type="match status" value="1"/>
</dbReference>
<gene>
    <name evidence="14" type="ORF">ZRA01_23900</name>
</gene>
<keyword evidence="11" id="KW-0812">Transmembrane</keyword>
<dbReference type="SUPFAM" id="SSF48179">
    <property type="entry name" value="6-phosphogluconate dehydrogenase C-terminal domain-like"/>
    <property type="match status" value="1"/>
</dbReference>
<dbReference type="InterPro" id="IPR013332">
    <property type="entry name" value="KPR_N"/>
</dbReference>
<keyword evidence="6 10" id="KW-0521">NADP</keyword>
<name>A0A4Y4CZ51_ZOORA</name>
<evidence type="ECO:0000256" key="5">
    <source>
        <dbReference type="ARBA" id="ARBA00022655"/>
    </source>
</evidence>
<dbReference type="Pfam" id="PF02558">
    <property type="entry name" value="ApbA"/>
    <property type="match status" value="1"/>
</dbReference>
<feature type="domain" description="Ketopantoate reductase C-terminal" evidence="13">
    <location>
        <begin position="170"/>
        <end position="292"/>
    </location>
</feature>
<feature type="domain" description="Ketopantoate reductase N-terminal" evidence="12">
    <location>
        <begin position="14"/>
        <end position="144"/>
    </location>
</feature>
<dbReference type="GO" id="GO:0008677">
    <property type="term" value="F:2-dehydropantoate 2-reductase activity"/>
    <property type="evidence" value="ECO:0007669"/>
    <property type="project" value="UniProtKB-EC"/>
</dbReference>
<keyword evidence="7 10" id="KW-0560">Oxidoreductase</keyword>
<dbReference type="PANTHER" id="PTHR43765">
    <property type="entry name" value="2-DEHYDROPANTOATE 2-REDUCTASE-RELATED"/>
    <property type="match status" value="1"/>
</dbReference>
<keyword evidence="11" id="KW-0472">Membrane</keyword>